<evidence type="ECO:0000256" key="2">
    <source>
        <dbReference type="SAM" id="MobiDB-lite"/>
    </source>
</evidence>
<dbReference type="Gene3D" id="3.30.740.10">
    <property type="entry name" value="Protein Inhibitor Of Neuronal Nitric Oxide Synthase"/>
    <property type="match status" value="1"/>
</dbReference>
<proteinExistence type="inferred from homology"/>
<gene>
    <name evidence="3" type="primary">LOC101780022</name>
</gene>
<reference evidence="3" key="2">
    <citation type="submission" date="2018-08" db="UniProtKB">
        <authorList>
            <consortium name="EnsemblPlants"/>
        </authorList>
    </citation>
    <scope>IDENTIFICATION</scope>
    <source>
        <strain evidence="3">Yugu1</strain>
    </source>
</reference>
<dbReference type="GO" id="GO:0005868">
    <property type="term" value="C:cytoplasmic dynein complex"/>
    <property type="evidence" value="ECO:0000318"/>
    <property type="project" value="GO_Central"/>
</dbReference>
<feature type="region of interest" description="Disordered" evidence="2">
    <location>
        <begin position="1"/>
        <end position="25"/>
    </location>
</feature>
<dbReference type="InParanoid" id="K3YWD5"/>
<dbReference type="GO" id="GO:0045505">
    <property type="term" value="F:dynein intermediate chain binding"/>
    <property type="evidence" value="ECO:0000318"/>
    <property type="project" value="GO_Central"/>
</dbReference>
<dbReference type="GO" id="GO:0005874">
    <property type="term" value="C:microtubule"/>
    <property type="evidence" value="ECO:0007669"/>
    <property type="project" value="UniProtKB-KW"/>
</dbReference>
<comment type="subcellular location">
    <subcellularLocation>
        <location evidence="1">Cytoplasm</location>
        <location evidence="1">Cytoskeleton</location>
    </subcellularLocation>
</comment>
<keyword evidence="1" id="KW-0243">Dynein</keyword>
<dbReference type="STRING" id="4555.K3YWD5"/>
<dbReference type="SUPFAM" id="SSF54648">
    <property type="entry name" value="DLC"/>
    <property type="match status" value="1"/>
</dbReference>
<evidence type="ECO:0000313" key="3">
    <source>
        <dbReference type="EnsemblPlants" id="KQL27774"/>
    </source>
</evidence>
<dbReference type="FunFam" id="3.30.740.10:FF:000004">
    <property type="entry name" value="Dynein light chain"/>
    <property type="match status" value="1"/>
</dbReference>
<reference evidence="4" key="1">
    <citation type="journal article" date="2012" name="Nat. Biotechnol.">
        <title>Reference genome sequence of the model plant Setaria.</title>
        <authorList>
            <person name="Bennetzen J.L."/>
            <person name="Schmutz J."/>
            <person name="Wang H."/>
            <person name="Percifield R."/>
            <person name="Hawkins J."/>
            <person name="Pontaroli A.C."/>
            <person name="Estep M."/>
            <person name="Feng L."/>
            <person name="Vaughn J.N."/>
            <person name="Grimwood J."/>
            <person name="Jenkins J."/>
            <person name="Barry K."/>
            <person name="Lindquist E."/>
            <person name="Hellsten U."/>
            <person name="Deshpande S."/>
            <person name="Wang X."/>
            <person name="Wu X."/>
            <person name="Mitros T."/>
            <person name="Triplett J."/>
            <person name="Yang X."/>
            <person name="Ye C.Y."/>
            <person name="Mauro-Herrera M."/>
            <person name="Wang L."/>
            <person name="Li P."/>
            <person name="Sharma M."/>
            <person name="Sharma R."/>
            <person name="Ronald P.C."/>
            <person name="Panaud O."/>
            <person name="Kellogg E.A."/>
            <person name="Brutnell T.P."/>
            <person name="Doust A.N."/>
            <person name="Tuskan G.A."/>
            <person name="Rokhsar D."/>
            <person name="Devos K.M."/>
        </authorList>
    </citation>
    <scope>NUCLEOTIDE SEQUENCE [LARGE SCALE GENOMIC DNA]</scope>
    <source>
        <strain evidence="4">cv. Yugu1</strain>
    </source>
</reference>
<dbReference type="Gramene" id="KQL27774">
    <property type="protein sequence ID" value="KQL27774"/>
    <property type="gene ID" value="SETIT_018581mg"/>
</dbReference>
<keyword evidence="4" id="KW-1185">Reference proteome</keyword>
<accession>K3YWD5</accession>
<dbReference type="PANTHER" id="PTHR11886:SF78">
    <property type="entry name" value="DYNEIN LIGHT CHAIN"/>
    <property type="match status" value="1"/>
</dbReference>
<dbReference type="FunCoup" id="K3YWD5">
    <property type="interactions" value="14"/>
</dbReference>
<evidence type="ECO:0000313" key="4">
    <source>
        <dbReference type="Proteomes" id="UP000004995"/>
    </source>
</evidence>
<dbReference type="SMART" id="SM01375">
    <property type="entry name" value="Dynein_light"/>
    <property type="match status" value="1"/>
</dbReference>
<sequence>MTCLRSPSPPFIRSAGCPPAPTESRTIAKPAGSCIVLERARPARLEEEEEERRSTRMLEGKARVEDTDMPARMQAAATSAASRALDLFDVADCRAIAGHIKTEFDKRYGVGWQCVVGANFGCFFTHTSGTFIYFSLERLSFLLFKAAAAVDAT</sequence>
<dbReference type="OMA" id="DREYGPD"/>
<dbReference type="GO" id="GO:0007017">
    <property type="term" value="P:microtubule-based process"/>
    <property type="evidence" value="ECO:0007669"/>
    <property type="project" value="InterPro"/>
</dbReference>
<keyword evidence="1" id="KW-0493">Microtubule</keyword>
<dbReference type="Proteomes" id="UP000004995">
    <property type="component" value="Unassembled WGS sequence"/>
</dbReference>
<organism evidence="3 4">
    <name type="scientific">Setaria italica</name>
    <name type="common">Foxtail millet</name>
    <name type="synonym">Panicum italicum</name>
    <dbReference type="NCBI Taxonomy" id="4555"/>
    <lineage>
        <taxon>Eukaryota</taxon>
        <taxon>Viridiplantae</taxon>
        <taxon>Streptophyta</taxon>
        <taxon>Embryophyta</taxon>
        <taxon>Tracheophyta</taxon>
        <taxon>Spermatophyta</taxon>
        <taxon>Magnoliopsida</taxon>
        <taxon>Liliopsida</taxon>
        <taxon>Poales</taxon>
        <taxon>Poaceae</taxon>
        <taxon>PACMAD clade</taxon>
        <taxon>Panicoideae</taxon>
        <taxon>Panicodae</taxon>
        <taxon>Paniceae</taxon>
        <taxon>Cenchrinae</taxon>
        <taxon>Setaria</taxon>
    </lineage>
</organism>
<dbReference type="AlphaFoldDB" id="K3YWD5"/>
<name>K3YWD5_SETIT</name>
<keyword evidence="1" id="KW-0505">Motor protein</keyword>
<dbReference type="InterPro" id="IPR037177">
    <property type="entry name" value="DLC_sf"/>
</dbReference>
<keyword evidence="1" id="KW-0963">Cytoplasm</keyword>
<comment type="similarity">
    <text evidence="1">Belongs to the dynein light chain family.</text>
</comment>
<dbReference type="InterPro" id="IPR001372">
    <property type="entry name" value="Dynein_light_chain_typ-1/2"/>
</dbReference>
<keyword evidence="1" id="KW-0206">Cytoskeleton</keyword>
<dbReference type="Pfam" id="PF01221">
    <property type="entry name" value="Dynein_light"/>
    <property type="match status" value="1"/>
</dbReference>
<dbReference type="EnsemblPlants" id="KQL27774">
    <property type="protein sequence ID" value="KQL27774"/>
    <property type="gene ID" value="SETIT_018581mg"/>
</dbReference>
<dbReference type="EMBL" id="AGNK02000009">
    <property type="status" value="NOT_ANNOTATED_CDS"/>
    <property type="molecule type" value="Genomic_DNA"/>
</dbReference>
<dbReference type="PANTHER" id="PTHR11886">
    <property type="entry name" value="DYNEIN LIGHT CHAIN"/>
    <property type="match status" value="1"/>
</dbReference>
<feature type="region of interest" description="Disordered" evidence="2">
    <location>
        <begin position="43"/>
        <end position="65"/>
    </location>
</feature>
<protein>
    <recommendedName>
        <fullName evidence="1">Dynein light chain</fullName>
    </recommendedName>
</protein>
<dbReference type="eggNOG" id="KOG3430">
    <property type="taxonomic scope" value="Eukaryota"/>
</dbReference>
<evidence type="ECO:0000256" key="1">
    <source>
        <dbReference type="RuleBase" id="RU365010"/>
    </source>
</evidence>
<dbReference type="HOGENOM" id="CLU_1716394_0_0_1"/>